<keyword evidence="4" id="KW-1185">Reference proteome</keyword>
<evidence type="ECO:0000313" key="3">
    <source>
        <dbReference type="EMBL" id="RSL15727.1"/>
    </source>
</evidence>
<evidence type="ECO:0000256" key="1">
    <source>
        <dbReference type="SAM" id="MobiDB-lite"/>
    </source>
</evidence>
<evidence type="ECO:0000313" key="4">
    <source>
        <dbReference type="Proteomes" id="UP000269669"/>
    </source>
</evidence>
<reference evidence="3 4" key="1">
    <citation type="submission" date="2018-12" db="EMBL/GenBank/DDBJ databases">
        <title>Sequencing of bacterial isolates from soil warming experiment in Harvard Forest, Massachusetts, USA.</title>
        <authorList>
            <person name="Deangelis K."/>
        </authorList>
    </citation>
    <scope>NUCLEOTIDE SEQUENCE [LARGE SCALE GENOMIC DNA]</scope>
    <source>
        <strain evidence="3 4">EB153</strain>
    </source>
</reference>
<dbReference type="OrthoDB" id="9806482at2"/>
<dbReference type="AlphaFoldDB" id="A0A3R9NX47"/>
<name>A0A3R9NX47_9BACT</name>
<sequence length="160" mass="17970">MIAAPYWITDQLAIVLRPWGDNFLDDEMLALRTAGIDVVVSMLQKDEARDLGLADEEVSAKRAGLLFANFAIQDRSVPHDKQSFNEFLIILENHLANGKRIAIHCRGSIGRAPLTIASLLIRSGIPPETAWDHIAASRDCPVPDTEEQREWVDRHMRPHP</sequence>
<feature type="region of interest" description="Disordered" evidence="1">
    <location>
        <begin position="140"/>
        <end position="160"/>
    </location>
</feature>
<feature type="compositionally biased region" description="Basic and acidic residues" evidence="1">
    <location>
        <begin position="146"/>
        <end position="160"/>
    </location>
</feature>
<feature type="domain" description="Tyrosine specific protein phosphatases" evidence="2">
    <location>
        <begin position="82"/>
        <end position="149"/>
    </location>
</feature>
<dbReference type="SUPFAM" id="SSF52799">
    <property type="entry name" value="(Phosphotyrosine protein) phosphatases II"/>
    <property type="match status" value="1"/>
</dbReference>
<gene>
    <name evidence="3" type="ORF">EDE15_1229</name>
</gene>
<comment type="caution">
    <text evidence="3">The sequence shown here is derived from an EMBL/GenBank/DDBJ whole genome shotgun (WGS) entry which is preliminary data.</text>
</comment>
<evidence type="ECO:0000259" key="2">
    <source>
        <dbReference type="PROSITE" id="PS50056"/>
    </source>
</evidence>
<accession>A0A3R9NX47</accession>
<dbReference type="InterPro" id="IPR029021">
    <property type="entry name" value="Prot-tyrosine_phosphatase-like"/>
</dbReference>
<dbReference type="Gene3D" id="3.90.190.10">
    <property type="entry name" value="Protein tyrosine phosphatase superfamily"/>
    <property type="match status" value="1"/>
</dbReference>
<protein>
    <recommendedName>
        <fullName evidence="2">Tyrosine specific protein phosphatases domain-containing protein</fullName>
    </recommendedName>
</protein>
<dbReference type="EMBL" id="RSDW01000001">
    <property type="protein sequence ID" value="RSL15727.1"/>
    <property type="molecule type" value="Genomic_DNA"/>
</dbReference>
<dbReference type="PROSITE" id="PS50056">
    <property type="entry name" value="TYR_PHOSPHATASE_2"/>
    <property type="match status" value="1"/>
</dbReference>
<organism evidence="3 4">
    <name type="scientific">Edaphobacter aggregans</name>
    <dbReference type="NCBI Taxonomy" id="570835"/>
    <lineage>
        <taxon>Bacteria</taxon>
        <taxon>Pseudomonadati</taxon>
        <taxon>Acidobacteriota</taxon>
        <taxon>Terriglobia</taxon>
        <taxon>Terriglobales</taxon>
        <taxon>Acidobacteriaceae</taxon>
        <taxon>Edaphobacter</taxon>
    </lineage>
</organism>
<dbReference type="RefSeq" id="WP_125484437.1">
    <property type="nucleotide sequence ID" value="NZ_RSDW01000001.1"/>
</dbReference>
<dbReference type="InterPro" id="IPR000387">
    <property type="entry name" value="Tyr_Pase_dom"/>
</dbReference>
<dbReference type="Proteomes" id="UP000269669">
    <property type="component" value="Unassembled WGS sequence"/>
</dbReference>
<proteinExistence type="predicted"/>
<dbReference type="Pfam" id="PF22785">
    <property type="entry name" value="Tc-R-P"/>
    <property type="match status" value="1"/>
</dbReference>